<keyword evidence="3" id="KW-0411">Iron-sulfur</keyword>
<feature type="domain" description="Aconitase B swivel" evidence="5">
    <location>
        <begin position="176"/>
        <end position="405"/>
    </location>
</feature>
<dbReference type="SUPFAM" id="SSF53732">
    <property type="entry name" value="Aconitase iron-sulfur domain"/>
    <property type="match status" value="1"/>
</dbReference>
<dbReference type="InterPro" id="IPR036288">
    <property type="entry name" value="Aconitase_B_HEAT-like_dom_sf"/>
</dbReference>
<evidence type="ECO:0000256" key="2">
    <source>
        <dbReference type="ARBA" id="ARBA00023004"/>
    </source>
</evidence>
<evidence type="ECO:0000256" key="1">
    <source>
        <dbReference type="ARBA" id="ARBA00022723"/>
    </source>
</evidence>
<dbReference type="InterPro" id="IPR015929">
    <property type="entry name" value="Aconitase_B_swivel"/>
</dbReference>
<dbReference type="AlphaFoldDB" id="A0A3M7TCF6"/>
<dbReference type="EC" id="4.2.1.99" evidence="7"/>
<dbReference type="PANTHER" id="PTHR43160:SF4">
    <property type="entry name" value="ACONITATE HYDRATASE B"/>
    <property type="match status" value="1"/>
</dbReference>
<dbReference type="PANTHER" id="PTHR43160">
    <property type="entry name" value="ACONITATE HYDRATASE B"/>
    <property type="match status" value="1"/>
</dbReference>
<evidence type="ECO:0000313" key="7">
    <source>
        <dbReference type="EMBL" id="RNA61242.1"/>
    </source>
</evidence>
<evidence type="ECO:0000259" key="5">
    <source>
        <dbReference type="Pfam" id="PF06434"/>
    </source>
</evidence>
<evidence type="ECO:0000256" key="3">
    <source>
        <dbReference type="ARBA" id="ARBA00023014"/>
    </source>
</evidence>
<evidence type="ECO:0000259" key="4">
    <source>
        <dbReference type="Pfam" id="PF00330"/>
    </source>
</evidence>
<dbReference type="RefSeq" id="WP_122635401.1">
    <property type="nucleotide sequence ID" value="NZ_QWIU01000002.1"/>
</dbReference>
<dbReference type="Gene3D" id="3.30.499.10">
    <property type="entry name" value="Aconitase, domain 3"/>
    <property type="match status" value="2"/>
</dbReference>
<dbReference type="GO" id="GO:0005829">
    <property type="term" value="C:cytosol"/>
    <property type="evidence" value="ECO:0007669"/>
    <property type="project" value="TreeGrafter"/>
</dbReference>
<dbReference type="GO" id="GO:0003994">
    <property type="term" value="F:aconitate hydratase activity"/>
    <property type="evidence" value="ECO:0007669"/>
    <property type="project" value="UniProtKB-EC"/>
</dbReference>
<dbReference type="Proteomes" id="UP000278775">
    <property type="component" value="Unassembled WGS sequence"/>
</dbReference>
<evidence type="ECO:0000313" key="8">
    <source>
        <dbReference type="Proteomes" id="UP000278775"/>
    </source>
</evidence>
<dbReference type="GO" id="GO:0006099">
    <property type="term" value="P:tricarboxylic acid cycle"/>
    <property type="evidence" value="ECO:0007669"/>
    <property type="project" value="InterPro"/>
</dbReference>
<dbReference type="GO" id="GO:0046872">
    <property type="term" value="F:metal ion binding"/>
    <property type="evidence" value="ECO:0007669"/>
    <property type="project" value="UniProtKB-KW"/>
</dbReference>
<protein>
    <submittedName>
        <fullName evidence="7">Bifunctional aconitate hydratase 2/2-methylisocitrate dehydratase</fullName>
        <ecNumber evidence="7">4.2.1.3</ecNumber>
        <ecNumber evidence="7">4.2.1.99</ecNumber>
    </submittedName>
</protein>
<feature type="domain" description="Aconitase/3-isopropylmalate dehydratase large subunit alpha/beta/alpha" evidence="4">
    <location>
        <begin position="409"/>
        <end position="894"/>
    </location>
</feature>
<name>A0A3M7TCF6_9FLAO</name>
<dbReference type="InterPro" id="IPR015928">
    <property type="entry name" value="Aconitase/3IPM_dehydase_swvl"/>
</dbReference>
<dbReference type="Pfam" id="PF06434">
    <property type="entry name" value="Aconitase_2_N"/>
    <property type="match status" value="1"/>
</dbReference>
<dbReference type="InterPro" id="IPR001030">
    <property type="entry name" value="Acoase/IPM_deHydtase_lsu_aba"/>
</dbReference>
<dbReference type="GO" id="GO:0019629">
    <property type="term" value="P:propionate catabolic process, 2-methylcitrate cycle"/>
    <property type="evidence" value="ECO:0007669"/>
    <property type="project" value="TreeGrafter"/>
</dbReference>
<dbReference type="EC" id="4.2.1.3" evidence="7"/>
<keyword evidence="1" id="KW-0479">Metal-binding</keyword>
<dbReference type="GO" id="GO:0051539">
    <property type="term" value="F:4 iron, 4 sulfur cluster binding"/>
    <property type="evidence" value="ECO:0007669"/>
    <property type="project" value="TreeGrafter"/>
</dbReference>
<dbReference type="Gene3D" id="3.20.19.10">
    <property type="entry name" value="Aconitase, domain 4"/>
    <property type="match status" value="1"/>
</dbReference>
<dbReference type="InterPro" id="IPR050926">
    <property type="entry name" value="Aconitase/IPM_isomerase"/>
</dbReference>
<dbReference type="NCBIfam" id="NF006690">
    <property type="entry name" value="PRK09238.1"/>
    <property type="match status" value="1"/>
</dbReference>
<gene>
    <name evidence="7" type="ORF">D1631_04455</name>
</gene>
<accession>A0A3M7TCF6</accession>
<dbReference type="SUPFAM" id="SSF74778">
    <property type="entry name" value="Aconitase B, N-terminal domain"/>
    <property type="match status" value="1"/>
</dbReference>
<dbReference type="GO" id="GO:0047456">
    <property type="term" value="F:2-methylisocitrate dehydratase activity"/>
    <property type="evidence" value="ECO:0007669"/>
    <property type="project" value="UniProtKB-EC"/>
</dbReference>
<dbReference type="OrthoDB" id="9758061at2"/>
<dbReference type="Gene3D" id="1.25.40.310">
    <property type="entry name" value="Aconitate B, HEAT-like domain"/>
    <property type="match status" value="1"/>
</dbReference>
<dbReference type="EMBL" id="QWIU01000002">
    <property type="protein sequence ID" value="RNA61242.1"/>
    <property type="molecule type" value="Genomic_DNA"/>
</dbReference>
<dbReference type="SUPFAM" id="SSF52016">
    <property type="entry name" value="LeuD/IlvD-like"/>
    <property type="match status" value="1"/>
</dbReference>
<evidence type="ECO:0000259" key="6">
    <source>
        <dbReference type="Pfam" id="PF11791"/>
    </source>
</evidence>
<comment type="caution">
    <text evidence="7">The sequence shown here is derived from an EMBL/GenBank/DDBJ whole genome shotgun (WGS) entry which is preliminary data.</text>
</comment>
<dbReference type="Gene3D" id="3.40.1060.10">
    <property type="entry name" value="Aconitase, Domain 2"/>
    <property type="match status" value="1"/>
</dbReference>
<sequence>MNIYQDYIQEIEERKNQGLHPKPIDSAELLNEIIAQIKDTANEYRADCLNFFIYNTLPGTTSAARVKAQFLKEIILGDSVVAEISPAFAFELLSHMKGGKSIEVLLDLALGNDIVIAKEAAKVIKTQVFLYEADTNRLKDAFNSGNEIAKEIIESYAKAEFFTKLPAVAEEIKIVTFIAGEGDISTDLLSPGNQAHSRSDRELHGKCMITPQAQEEIRALQAQYPDASVMLIAEKGTMGVGSSRMSGVNNVALWTGKQASPYVPFVNIAPIVGGTNGISPIFLTTVDVTGGIGIDLKNWVKKVDENGKPIRNENGDIILEEAYSVATGTVLTINTKEKKLYNGDKELIDLSKSFTPQKMEFIKAGGSYAIVFGKKLQTFAAQLLGIEAPVVFAPSKEISHEGQGLTAVEKIFNRNAVGTTPGKVLHAGSDVRVQVNIVGSQDTTGLMTSQELESMAATVISPVVDGAYQSGCHTASVWDKKAQANIPKLMKFMNDFGLITARDPKGEYHSMTDVIHKVLNDITVDEWAIIIGGDSHTRMSKGVAFGADSGTVALALATGEASMPIPESVKVTFKGNMKEYMDFRDVVHATQAQMLKQFGGENVFQGRIIEVHIGTLPADQAFTFTDWTAEMKAKASICISQDNTLIESLEIAKGRIQIMIDKGMDNKNQVLQGLINKADKRIAEITSGEKPSLTPDANAKYYAEVVVDLDVIAEPMIADPDVNNEDVSKRYTHDTIRGLSYYGGEKKVDLGFVGSCMVHKGDLKIVSQMLRNLEKQNGKVEFNAPLVVAAPTYNIIDELKAEGDWELLEKYSGFEFDDSSPKGEARVEYKNVMYLERPGCNLCMGNQEKAAKGDTVMATSTRLFQGRVVEDSERKKGESLLASTPVVVLSAIIGRIPNIEEYKAAVEGIDLTKFTPPIKELVLVK</sequence>
<reference evidence="7 8" key="1">
    <citation type="submission" date="2018-08" db="EMBL/GenBank/DDBJ databases">
        <title>Chryseobacterium nematophagum: a novel matrix digesting pathogen of nematodes.</title>
        <authorList>
            <person name="Page A."/>
            <person name="Roberts M."/>
            <person name="Felix M.-A."/>
            <person name="Weir W."/>
        </authorList>
    </citation>
    <scope>NUCLEOTIDE SEQUENCE [LARGE SCALE GENOMIC DNA]</scope>
    <source>
        <strain evidence="7 8">JUb129</strain>
    </source>
</reference>
<dbReference type="InterPro" id="IPR015932">
    <property type="entry name" value="Aconitase_dom2"/>
</dbReference>
<proteinExistence type="predicted"/>
<dbReference type="InterPro" id="IPR015931">
    <property type="entry name" value="Acnase/IPM_dHydase_lsu_aba_1/3"/>
</dbReference>
<dbReference type="InterPro" id="IPR015933">
    <property type="entry name" value="Aconitase_B_HEAT-like_dom"/>
</dbReference>
<dbReference type="InterPro" id="IPR036008">
    <property type="entry name" value="Aconitase_4Fe-4S_dom"/>
</dbReference>
<feature type="domain" description="Aconitase B HEAT-like" evidence="6">
    <location>
        <begin position="6"/>
        <end position="162"/>
    </location>
</feature>
<dbReference type="Pfam" id="PF00330">
    <property type="entry name" value="Aconitase"/>
    <property type="match status" value="1"/>
</dbReference>
<organism evidence="7 8">
    <name type="scientific">Chryseobacterium nematophagum</name>
    <dbReference type="NCBI Taxonomy" id="2305228"/>
    <lineage>
        <taxon>Bacteria</taxon>
        <taxon>Pseudomonadati</taxon>
        <taxon>Bacteroidota</taxon>
        <taxon>Flavobacteriia</taxon>
        <taxon>Flavobacteriales</taxon>
        <taxon>Weeksellaceae</taxon>
        <taxon>Chryseobacterium group</taxon>
        <taxon>Chryseobacterium</taxon>
    </lineage>
</organism>
<keyword evidence="7" id="KW-0456">Lyase</keyword>
<dbReference type="Pfam" id="PF11791">
    <property type="entry name" value="Aconitase_B_N"/>
    <property type="match status" value="1"/>
</dbReference>
<keyword evidence="2" id="KW-0408">Iron</keyword>